<keyword evidence="5 8" id="KW-1133">Transmembrane helix</keyword>
<feature type="transmembrane region" description="Helical" evidence="8">
    <location>
        <begin position="20"/>
        <end position="38"/>
    </location>
</feature>
<organism evidence="9 10">
    <name type="scientific">Lusitaniella coriacea LEGE 07157</name>
    <dbReference type="NCBI Taxonomy" id="945747"/>
    <lineage>
        <taxon>Bacteria</taxon>
        <taxon>Bacillati</taxon>
        <taxon>Cyanobacteriota</taxon>
        <taxon>Cyanophyceae</taxon>
        <taxon>Spirulinales</taxon>
        <taxon>Lusitaniellaceae</taxon>
        <taxon>Lusitaniella</taxon>
    </lineage>
</organism>
<evidence type="ECO:0000256" key="2">
    <source>
        <dbReference type="ARBA" id="ARBA00005811"/>
    </source>
</evidence>
<comment type="caution">
    <text evidence="9">The sequence shown here is derived from an EMBL/GenBank/DDBJ whole genome shotgun (WGS) entry which is preliminary data.</text>
</comment>
<evidence type="ECO:0000313" key="9">
    <source>
        <dbReference type="EMBL" id="MBE9117566.1"/>
    </source>
</evidence>
<evidence type="ECO:0000313" key="10">
    <source>
        <dbReference type="Proteomes" id="UP000654482"/>
    </source>
</evidence>
<evidence type="ECO:0000256" key="4">
    <source>
        <dbReference type="ARBA" id="ARBA00022692"/>
    </source>
</evidence>
<keyword evidence="4 7" id="KW-0812">Transmembrane</keyword>
<dbReference type="PANTHER" id="PTHR30558:SF3">
    <property type="entry name" value="BIOPOLYMER TRANSPORT PROTEIN EXBD-RELATED"/>
    <property type="match status" value="1"/>
</dbReference>
<dbReference type="GO" id="GO:0005886">
    <property type="term" value="C:plasma membrane"/>
    <property type="evidence" value="ECO:0007669"/>
    <property type="project" value="UniProtKB-SubCell"/>
</dbReference>
<dbReference type="GO" id="GO:0022857">
    <property type="term" value="F:transmembrane transporter activity"/>
    <property type="evidence" value="ECO:0007669"/>
    <property type="project" value="InterPro"/>
</dbReference>
<name>A0A8J7E1A6_9CYAN</name>
<evidence type="ECO:0000256" key="8">
    <source>
        <dbReference type="SAM" id="Phobius"/>
    </source>
</evidence>
<keyword evidence="3" id="KW-1003">Cell membrane</keyword>
<protein>
    <submittedName>
        <fullName evidence="9">Biopolymer transporter ExbD</fullName>
    </submittedName>
</protein>
<gene>
    <name evidence="9" type="ORF">IQ249_16835</name>
</gene>
<dbReference type="GO" id="GO:0015031">
    <property type="term" value="P:protein transport"/>
    <property type="evidence" value="ECO:0007669"/>
    <property type="project" value="UniProtKB-KW"/>
</dbReference>
<keyword evidence="6 8" id="KW-0472">Membrane</keyword>
<dbReference type="Proteomes" id="UP000654482">
    <property type="component" value="Unassembled WGS sequence"/>
</dbReference>
<dbReference type="Pfam" id="PF02472">
    <property type="entry name" value="ExbD"/>
    <property type="match status" value="1"/>
</dbReference>
<dbReference type="AlphaFoldDB" id="A0A8J7E1A6"/>
<dbReference type="EMBL" id="JADEWZ010000026">
    <property type="protein sequence ID" value="MBE9117566.1"/>
    <property type="molecule type" value="Genomic_DNA"/>
</dbReference>
<keyword evidence="10" id="KW-1185">Reference proteome</keyword>
<evidence type="ECO:0000256" key="7">
    <source>
        <dbReference type="RuleBase" id="RU003879"/>
    </source>
</evidence>
<dbReference type="Gene3D" id="3.30.420.270">
    <property type="match status" value="1"/>
</dbReference>
<evidence type="ECO:0000256" key="5">
    <source>
        <dbReference type="ARBA" id="ARBA00022989"/>
    </source>
</evidence>
<reference evidence="9" key="1">
    <citation type="submission" date="2020-10" db="EMBL/GenBank/DDBJ databases">
        <authorList>
            <person name="Castelo-Branco R."/>
            <person name="Eusebio N."/>
            <person name="Adriana R."/>
            <person name="Vieira A."/>
            <person name="Brugerolle De Fraissinette N."/>
            <person name="Rezende De Castro R."/>
            <person name="Schneider M.P."/>
            <person name="Vasconcelos V."/>
            <person name="Leao P.N."/>
        </authorList>
    </citation>
    <scope>NUCLEOTIDE SEQUENCE</scope>
    <source>
        <strain evidence="9">LEGE 07157</strain>
    </source>
</reference>
<dbReference type="InterPro" id="IPR003400">
    <property type="entry name" value="ExbD"/>
</dbReference>
<sequence length="142" mass="16123">MRFKTQQQTSKMPNVDLIPMLNVMMAVLAFFVLISMILTPETEGVDVRLPKEEKTQVAQNQDTVSPLLVKLKADGTLELGETTLQTKEELIREMQVYLQKNEKGSVLLVADPDANYERVMQLLAEMRAVDRDRVSLGIENEE</sequence>
<accession>A0A8J7E1A6</accession>
<keyword evidence="7" id="KW-0653">Protein transport</keyword>
<evidence type="ECO:0000256" key="6">
    <source>
        <dbReference type="ARBA" id="ARBA00023136"/>
    </source>
</evidence>
<proteinExistence type="inferred from homology"/>
<comment type="similarity">
    <text evidence="2 7">Belongs to the ExbD/TolR family.</text>
</comment>
<dbReference type="RefSeq" id="WP_194030649.1">
    <property type="nucleotide sequence ID" value="NZ_JADEWZ010000026.1"/>
</dbReference>
<evidence type="ECO:0000256" key="3">
    <source>
        <dbReference type="ARBA" id="ARBA00022475"/>
    </source>
</evidence>
<dbReference type="PANTHER" id="PTHR30558">
    <property type="entry name" value="EXBD MEMBRANE COMPONENT OF PMF-DRIVEN MACROMOLECULE IMPORT SYSTEM"/>
    <property type="match status" value="1"/>
</dbReference>
<evidence type="ECO:0000256" key="1">
    <source>
        <dbReference type="ARBA" id="ARBA00004162"/>
    </source>
</evidence>
<comment type="subcellular location">
    <subcellularLocation>
        <location evidence="1">Cell membrane</location>
        <topology evidence="1">Single-pass membrane protein</topology>
    </subcellularLocation>
    <subcellularLocation>
        <location evidence="7">Cell membrane</location>
        <topology evidence="7">Single-pass type II membrane protein</topology>
    </subcellularLocation>
</comment>
<keyword evidence="7" id="KW-0813">Transport</keyword>